<dbReference type="PANTHER" id="PTHR36966:SF1">
    <property type="entry name" value="REP-ASSOCIATED TYROSINE TRANSPOSASE"/>
    <property type="match status" value="1"/>
</dbReference>
<dbReference type="SUPFAM" id="SSF143422">
    <property type="entry name" value="Transposase IS200-like"/>
    <property type="match status" value="1"/>
</dbReference>
<organism evidence="2 3">
    <name type="scientific">Termitidicoccus mucosus</name>
    <dbReference type="NCBI Taxonomy" id="1184151"/>
    <lineage>
        <taxon>Bacteria</taxon>
        <taxon>Pseudomonadati</taxon>
        <taxon>Verrucomicrobiota</taxon>
        <taxon>Opitutia</taxon>
        <taxon>Opitutales</taxon>
        <taxon>Opitutaceae</taxon>
        <taxon>Termitidicoccus</taxon>
    </lineage>
</organism>
<dbReference type="OrthoDB" id="9794403at2"/>
<dbReference type="Pfam" id="PF01797">
    <property type="entry name" value="Y1_Tnp"/>
    <property type="match status" value="1"/>
</dbReference>
<dbReference type="PANTHER" id="PTHR36966">
    <property type="entry name" value="REP-ASSOCIATED TYROSINE TRANSPOSASE"/>
    <property type="match status" value="1"/>
</dbReference>
<dbReference type="InterPro" id="IPR052715">
    <property type="entry name" value="RAYT_transposase"/>
</dbReference>
<protein>
    <recommendedName>
        <fullName evidence="1">Transposase IS200-like domain-containing protein</fullName>
    </recommendedName>
</protein>
<sequence>MENLRFFNPYAEVVFLQNRLPHWEQLGATYFVTFRLSDSVPRELREQWARERDAWLKRTPPPHSAAQEVEYHAMFSGRMERWLDEGMGSCVLRDTKASKIMADALAHFEGERCHQIAFIVMPNHVHTLFATLNGARVSDLVRSWKGFVAHRLKACLGARWPGWQKDYFDRLVRDETHFDRCVRYIRKNPVKAKLPSGASVLFESERAKSC</sequence>
<keyword evidence="3" id="KW-1185">Reference proteome</keyword>
<dbReference type="InterPro" id="IPR002686">
    <property type="entry name" value="Transposase_17"/>
</dbReference>
<dbReference type="InterPro" id="IPR036515">
    <property type="entry name" value="Transposase_17_sf"/>
</dbReference>
<dbReference type="RefSeq" id="WP_068771503.1">
    <property type="nucleotide sequence ID" value="NZ_CP109796.1"/>
</dbReference>
<dbReference type="GO" id="GO:0043565">
    <property type="term" value="F:sequence-specific DNA binding"/>
    <property type="evidence" value="ECO:0007669"/>
    <property type="project" value="TreeGrafter"/>
</dbReference>
<feature type="domain" description="Transposase IS200-like" evidence="1">
    <location>
        <begin position="25"/>
        <end position="188"/>
    </location>
</feature>
<reference evidence="2 3" key="1">
    <citation type="submission" date="2016-01" db="EMBL/GenBank/DDBJ databases">
        <title>High potential of lignocellulose degradation of a new Verrucomicrobia species.</title>
        <authorList>
            <person name="Wang Y."/>
            <person name="Shi Y."/>
            <person name="Qiu Z."/>
            <person name="Liu S."/>
            <person name="Yang H."/>
        </authorList>
    </citation>
    <scope>NUCLEOTIDE SEQUENCE [LARGE SCALE GENOMIC DNA]</scope>
    <source>
        <strain evidence="2 3">TSB47</strain>
    </source>
</reference>
<evidence type="ECO:0000313" key="3">
    <source>
        <dbReference type="Proteomes" id="UP000078486"/>
    </source>
</evidence>
<dbReference type="GO" id="GO:0004803">
    <property type="term" value="F:transposase activity"/>
    <property type="evidence" value="ECO:0007669"/>
    <property type="project" value="InterPro"/>
</dbReference>
<evidence type="ECO:0000313" key="2">
    <source>
        <dbReference type="EMBL" id="OAM88553.1"/>
    </source>
</evidence>
<dbReference type="AlphaFoldDB" id="A0A178IEW0"/>
<name>A0A178IEW0_9BACT</name>
<gene>
    <name evidence="2" type="ORF">AW736_17125</name>
</gene>
<dbReference type="STRING" id="1184151.AW736_17125"/>
<comment type="caution">
    <text evidence="2">The sequence shown here is derived from an EMBL/GenBank/DDBJ whole genome shotgun (WGS) entry which is preliminary data.</text>
</comment>
<evidence type="ECO:0000259" key="1">
    <source>
        <dbReference type="SMART" id="SM01321"/>
    </source>
</evidence>
<dbReference type="SMART" id="SM01321">
    <property type="entry name" value="Y1_Tnp"/>
    <property type="match status" value="1"/>
</dbReference>
<accession>A0A178IEW0</accession>
<dbReference type="GO" id="GO:0006313">
    <property type="term" value="P:DNA transposition"/>
    <property type="evidence" value="ECO:0007669"/>
    <property type="project" value="InterPro"/>
</dbReference>
<proteinExistence type="predicted"/>
<dbReference type="Gene3D" id="3.30.70.1290">
    <property type="entry name" value="Transposase IS200-like"/>
    <property type="match status" value="1"/>
</dbReference>
<dbReference type="EMBL" id="LRRQ01000127">
    <property type="protein sequence ID" value="OAM88553.1"/>
    <property type="molecule type" value="Genomic_DNA"/>
</dbReference>
<dbReference type="Proteomes" id="UP000078486">
    <property type="component" value="Unassembled WGS sequence"/>
</dbReference>